<organism evidence="10 11">
    <name type="scientific">Fulvivirga marina</name>
    <dbReference type="NCBI Taxonomy" id="2494733"/>
    <lineage>
        <taxon>Bacteria</taxon>
        <taxon>Pseudomonadati</taxon>
        <taxon>Bacteroidota</taxon>
        <taxon>Cytophagia</taxon>
        <taxon>Cytophagales</taxon>
        <taxon>Fulvivirgaceae</taxon>
        <taxon>Fulvivirga</taxon>
    </lineage>
</organism>
<dbReference type="InterPro" id="IPR051447">
    <property type="entry name" value="Lipoprotein-release_system"/>
</dbReference>
<evidence type="ECO:0000256" key="4">
    <source>
        <dbReference type="ARBA" id="ARBA00022692"/>
    </source>
</evidence>
<evidence type="ECO:0000256" key="6">
    <source>
        <dbReference type="ARBA" id="ARBA00023136"/>
    </source>
</evidence>
<dbReference type="PANTHER" id="PTHR30489">
    <property type="entry name" value="LIPOPROTEIN-RELEASING SYSTEM TRANSMEMBRANE PROTEIN LOLE"/>
    <property type="match status" value="1"/>
</dbReference>
<comment type="caution">
    <text evidence="10">The sequence shown here is derived from an EMBL/GenBank/DDBJ whole genome shotgun (WGS) entry which is preliminary data.</text>
</comment>
<dbReference type="Pfam" id="PF12704">
    <property type="entry name" value="MacB_PCD"/>
    <property type="match status" value="1"/>
</dbReference>
<dbReference type="InterPro" id="IPR025857">
    <property type="entry name" value="MacB_PCD"/>
</dbReference>
<feature type="domain" description="ABC3 transporter permease C-terminal" evidence="8">
    <location>
        <begin position="271"/>
        <end position="400"/>
    </location>
</feature>
<dbReference type="Pfam" id="PF02687">
    <property type="entry name" value="FtsX"/>
    <property type="match status" value="1"/>
</dbReference>
<comment type="subcellular location">
    <subcellularLocation>
        <location evidence="1">Cell membrane</location>
        <topology evidence="1">Multi-pass membrane protein</topology>
    </subcellularLocation>
</comment>
<keyword evidence="6 7" id="KW-0472">Membrane</keyword>
<gene>
    <name evidence="10" type="ORF">JMN32_17335</name>
</gene>
<evidence type="ECO:0000256" key="3">
    <source>
        <dbReference type="ARBA" id="ARBA00022475"/>
    </source>
</evidence>
<reference evidence="10" key="1">
    <citation type="submission" date="2021-01" db="EMBL/GenBank/DDBJ databases">
        <title>Fulvivirga kasyanovii gen. nov., sp nov., a novel member of the phylum Bacteroidetes isolated from seawater in a mussel farm.</title>
        <authorList>
            <person name="Zhao L.-H."/>
            <person name="Wang Z.-J."/>
        </authorList>
    </citation>
    <scope>NUCLEOTIDE SEQUENCE</scope>
    <source>
        <strain evidence="10">29W222</strain>
    </source>
</reference>
<dbReference type="GO" id="GO:0044874">
    <property type="term" value="P:lipoprotein localization to outer membrane"/>
    <property type="evidence" value="ECO:0007669"/>
    <property type="project" value="TreeGrafter"/>
</dbReference>
<evidence type="ECO:0000259" key="9">
    <source>
        <dbReference type="Pfam" id="PF12704"/>
    </source>
</evidence>
<protein>
    <submittedName>
        <fullName evidence="10">ABC transporter permease</fullName>
    </submittedName>
</protein>
<keyword evidence="5 7" id="KW-1133">Transmembrane helix</keyword>
<sequence length="408" mass="45800">MTVIIIIQMAWRNIWRNKVRSMIIISSVAIGLVAGLFVLSLYKGILEDRFRTVIDKEVSHLQIHHARFKEDFDPKYIIPNNDELIKSLGHLSSVKIFTPRTIAQGMLATGTGSSGIQIVGVDPEQEDRVTSLNSKIKEGDGFVNGKKNQLLISKKLADKMHLKVGSKAILTFIDKESNIISSAFRAAGIYQTDNTPRDERIVFVKQKDLNSYLSLDDEFHELAILLQNDDDVENVQASLKNQHPNLQIESWMDISPETKLMIETTDQYSLIFIVIIMLALSFGIVNTMLMAVLERSREIGMLLALGMNRLKVFFMILTETVLLTITGVPMGVLIAWFIVLIYHRHGLDISALGGQAMSEFGFSSMIYPAFPWEKILGEMLIVLIASMLSSLVPAIKAIRLRPVEALQK</sequence>
<name>A0A937KFB8_9BACT</name>
<dbReference type="AlphaFoldDB" id="A0A937KFB8"/>
<dbReference type="InterPro" id="IPR003838">
    <property type="entry name" value="ABC3_permease_C"/>
</dbReference>
<proteinExistence type="inferred from homology"/>
<evidence type="ECO:0000256" key="2">
    <source>
        <dbReference type="ARBA" id="ARBA00005236"/>
    </source>
</evidence>
<feature type="transmembrane region" description="Helical" evidence="7">
    <location>
        <begin position="375"/>
        <end position="398"/>
    </location>
</feature>
<evidence type="ECO:0000313" key="11">
    <source>
        <dbReference type="Proteomes" id="UP000614216"/>
    </source>
</evidence>
<comment type="similarity">
    <text evidence="2">Belongs to the ABC-4 integral membrane protein family. LolC/E subfamily.</text>
</comment>
<evidence type="ECO:0000259" key="8">
    <source>
        <dbReference type="Pfam" id="PF02687"/>
    </source>
</evidence>
<keyword evidence="4 7" id="KW-0812">Transmembrane</keyword>
<evidence type="ECO:0000313" key="10">
    <source>
        <dbReference type="EMBL" id="MBL6448085.1"/>
    </source>
</evidence>
<feature type="transmembrane region" description="Helical" evidence="7">
    <location>
        <begin position="312"/>
        <end position="342"/>
    </location>
</feature>
<accession>A0A937KFB8</accession>
<evidence type="ECO:0000256" key="1">
    <source>
        <dbReference type="ARBA" id="ARBA00004651"/>
    </source>
</evidence>
<keyword evidence="11" id="KW-1185">Reference proteome</keyword>
<dbReference type="PANTHER" id="PTHR30489:SF0">
    <property type="entry name" value="LIPOPROTEIN-RELEASING SYSTEM TRANSMEMBRANE PROTEIN LOLE"/>
    <property type="match status" value="1"/>
</dbReference>
<dbReference type="GO" id="GO:0098797">
    <property type="term" value="C:plasma membrane protein complex"/>
    <property type="evidence" value="ECO:0007669"/>
    <property type="project" value="TreeGrafter"/>
</dbReference>
<evidence type="ECO:0000256" key="7">
    <source>
        <dbReference type="SAM" id="Phobius"/>
    </source>
</evidence>
<evidence type="ECO:0000256" key="5">
    <source>
        <dbReference type="ARBA" id="ARBA00022989"/>
    </source>
</evidence>
<dbReference type="Proteomes" id="UP000614216">
    <property type="component" value="Unassembled WGS sequence"/>
</dbReference>
<dbReference type="RefSeq" id="WP_202857621.1">
    <property type="nucleotide sequence ID" value="NZ_JAEUGD010000058.1"/>
</dbReference>
<keyword evidence="3" id="KW-1003">Cell membrane</keyword>
<dbReference type="EMBL" id="JAEUGD010000058">
    <property type="protein sequence ID" value="MBL6448085.1"/>
    <property type="molecule type" value="Genomic_DNA"/>
</dbReference>
<feature type="domain" description="MacB-like periplasmic core" evidence="9">
    <location>
        <begin position="21"/>
        <end position="241"/>
    </location>
</feature>
<feature type="transmembrane region" description="Helical" evidence="7">
    <location>
        <begin position="268"/>
        <end position="292"/>
    </location>
</feature>
<feature type="transmembrane region" description="Helical" evidence="7">
    <location>
        <begin position="21"/>
        <end position="42"/>
    </location>
</feature>